<sequence length="168" mass="18348">MWYLPGLTRLVSADPVRGQAVSGSGPHYCDVTEARGAMALSEREQQVLRDLEEQLHEDDPTLVTSMQQGEQRLARLSPRHVGAGVALLLVGLTVVIVGVAVGHPLASILIGVAGFALAVWGVTLMLTRPDHARGSRGRAHRPAGRQARAGSFMDRQSERWERRRDSER</sequence>
<keyword evidence="2" id="KW-0812">Transmembrane</keyword>
<dbReference type="AlphaFoldDB" id="C0W7F1"/>
<gene>
    <name evidence="3" type="ORF">HMPREF0058_1795</name>
</gene>
<feature type="transmembrane region" description="Helical" evidence="2">
    <location>
        <begin position="81"/>
        <end position="101"/>
    </location>
</feature>
<evidence type="ECO:0000313" key="4">
    <source>
        <dbReference type="Proteomes" id="UP000004778"/>
    </source>
</evidence>
<evidence type="ECO:0000256" key="2">
    <source>
        <dbReference type="SAM" id="Phobius"/>
    </source>
</evidence>
<dbReference type="EMBL" id="ACFH01000122">
    <property type="protein sequence ID" value="EEH65332.1"/>
    <property type="molecule type" value="Genomic_DNA"/>
</dbReference>
<dbReference type="Proteomes" id="UP000004778">
    <property type="component" value="Unassembled WGS sequence"/>
</dbReference>
<evidence type="ECO:0000256" key="1">
    <source>
        <dbReference type="SAM" id="MobiDB-lite"/>
    </source>
</evidence>
<dbReference type="InterPro" id="IPR021401">
    <property type="entry name" value="DUF3040"/>
</dbReference>
<comment type="caution">
    <text evidence="3">The sequence shown here is derived from an EMBL/GenBank/DDBJ whole genome shotgun (WGS) entry which is preliminary data.</text>
</comment>
<keyword evidence="4" id="KW-1185">Reference proteome</keyword>
<name>C0W7F1_9ACTO</name>
<feature type="region of interest" description="Disordered" evidence="1">
    <location>
        <begin position="131"/>
        <end position="168"/>
    </location>
</feature>
<dbReference type="HOGENOM" id="CLU_133135_1_0_11"/>
<evidence type="ECO:0000313" key="3">
    <source>
        <dbReference type="EMBL" id="EEH65332.1"/>
    </source>
</evidence>
<accession>C0W7F1</accession>
<feature type="compositionally biased region" description="Basic and acidic residues" evidence="1">
    <location>
        <begin position="155"/>
        <end position="168"/>
    </location>
</feature>
<proteinExistence type="predicted"/>
<keyword evidence="2" id="KW-1133">Transmembrane helix</keyword>
<keyword evidence="2" id="KW-0472">Membrane</keyword>
<evidence type="ECO:0008006" key="5">
    <source>
        <dbReference type="Google" id="ProtNLM"/>
    </source>
</evidence>
<feature type="compositionally biased region" description="Basic residues" evidence="1">
    <location>
        <begin position="134"/>
        <end position="143"/>
    </location>
</feature>
<dbReference type="Pfam" id="PF11239">
    <property type="entry name" value="DUF3040"/>
    <property type="match status" value="1"/>
</dbReference>
<dbReference type="eggNOG" id="ENOG5031H5S">
    <property type="taxonomic scope" value="Bacteria"/>
</dbReference>
<feature type="transmembrane region" description="Helical" evidence="2">
    <location>
        <begin position="107"/>
        <end position="126"/>
    </location>
</feature>
<organism evidence="3 4">
    <name type="scientific">Actinomyces urogenitalis DSM 15434</name>
    <dbReference type="NCBI Taxonomy" id="525246"/>
    <lineage>
        <taxon>Bacteria</taxon>
        <taxon>Bacillati</taxon>
        <taxon>Actinomycetota</taxon>
        <taxon>Actinomycetes</taxon>
        <taxon>Actinomycetales</taxon>
        <taxon>Actinomycetaceae</taxon>
        <taxon>Actinomyces</taxon>
    </lineage>
</organism>
<reference evidence="3 4" key="1">
    <citation type="submission" date="2009-01" db="EMBL/GenBank/DDBJ databases">
        <authorList>
            <person name="Qin X."/>
            <person name="Bachman B."/>
            <person name="Battles P."/>
            <person name="Bell A."/>
            <person name="Bess C."/>
            <person name="Bickham C."/>
            <person name="Chaboub L."/>
            <person name="Chen D."/>
            <person name="Coyle M."/>
            <person name="Deiros D.R."/>
            <person name="Dinh H."/>
            <person name="Forbes L."/>
            <person name="Fowler G."/>
            <person name="Francisco L."/>
            <person name="Fu Q."/>
            <person name="Gubbala S."/>
            <person name="Hale W."/>
            <person name="Han Y."/>
            <person name="Hemphill L."/>
            <person name="Highlander S.K."/>
            <person name="Hirani K."/>
            <person name="Hogues M."/>
            <person name="Jackson L."/>
            <person name="Jakkamsetti A."/>
            <person name="Javaid M."/>
            <person name="Jiang H."/>
            <person name="Korchina V."/>
            <person name="Kovar C."/>
            <person name="Lara F."/>
            <person name="Lee S."/>
            <person name="Mata R."/>
            <person name="Mathew T."/>
            <person name="Moen C."/>
            <person name="Morales K."/>
            <person name="Munidasa M."/>
            <person name="Nazareth L."/>
            <person name="Ngo R."/>
            <person name="Nguyen L."/>
            <person name="Okwuonu G."/>
            <person name="Ongeri F."/>
            <person name="Patil S."/>
            <person name="Petrosino J."/>
            <person name="Pham C."/>
            <person name="Pham P."/>
            <person name="Pu L.-L."/>
            <person name="Puazo M."/>
            <person name="Raj R."/>
            <person name="Reid J."/>
            <person name="Rouhana J."/>
            <person name="Saada N."/>
            <person name="Shang Y."/>
            <person name="Simmons D."/>
            <person name="Thornton R."/>
            <person name="Warren J."/>
            <person name="Weissenberger G."/>
            <person name="Zhang J."/>
            <person name="Zhang L."/>
            <person name="Zhou C."/>
            <person name="Zhu D."/>
            <person name="Muzny D."/>
            <person name="Worley K."/>
            <person name="Gibbs R."/>
        </authorList>
    </citation>
    <scope>NUCLEOTIDE SEQUENCE [LARGE SCALE GENOMIC DNA]</scope>
    <source>
        <strain evidence="3 4">DSM 15434</strain>
    </source>
</reference>
<dbReference type="STRING" id="103621.GCA_001067145_00952"/>
<protein>
    <recommendedName>
        <fullName evidence="5">Gram-positive signal peptide protein, YSIRK family</fullName>
    </recommendedName>
</protein>